<accession>A0ABP8ZXP3</accession>
<proteinExistence type="predicted"/>
<dbReference type="Proteomes" id="UP001501147">
    <property type="component" value="Unassembled WGS sequence"/>
</dbReference>
<gene>
    <name evidence="2" type="ORF">GCM10023329_14110</name>
</gene>
<evidence type="ECO:0000256" key="1">
    <source>
        <dbReference type="SAM" id="MobiDB-lite"/>
    </source>
</evidence>
<evidence type="ECO:0000313" key="3">
    <source>
        <dbReference type="Proteomes" id="UP001501147"/>
    </source>
</evidence>
<protein>
    <submittedName>
        <fullName evidence="2">Uncharacterized protein</fullName>
    </submittedName>
</protein>
<dbReference type="RefSeq" id="WP_345610782.1">
    <property type="nucleotide sequence ID" value="NZ_BAABJV010000002.1"/>
</dbReference>
<dbReference type="EMBL" id="BAABJV010000002">
    <property type="protein sequence ID" value="GAA4768618.1"/>
    <property type="molecule type" value="Genomic_DNA"/>
</dbReference>
<name>A0ABP8ZXP3_9ACTN</name>
<organism evidence="2 3">
    <name type="scientific">Streptomyces sanyensis</name>
    <dbReference type="NCBI Taxonomy" id="568869"/>
    <lineage>
        <taxon>Bacteria</taxon>
        <taxon>Bacillati</taxon>
        <taxon>Actinomycetota</taxon>
        <taxon>Actinomycetes</taxon>
        <taxon>Kitasatosporales</taxon>
        <taxon>Streptomycetaceae</taxon>
        <taxon>Streptomyces</taxon>
    </lineage>
</organism>
<evidence type="ECO:0000313" key="2">
    <source>
        <dbReference type="EMBL" id="GAA4768618.1"/>
    </source>
</evidence>
<sequence>MTASAQLLLDALSKQVPAQTPPGACPFDHTAPTSYDAPLTSEPPLAYDVPLTSEPPLAHAAPLTSEPPLADIAPLTSEPTAPAMAGGIDGPGA</sequence>
<reference evidence="3" key="1">
    <citation type="journal article" date="2019" name="Int. J. Syst. Evol. Microbiol.">
        <title>The Global Catalogue of Microorganisms (GCM) 10K type strain sequencing project: providing services to taxonomists for standard genome sequencing and annotation.</title>
        <authorList>
            <consortium name="The Broad Institute Genomics Platform"/>
            <consortium name="The Broad Institute Genome Sequencing Center for Infectious Disease"/>
            <person name="Wu L."/>
            <person name="Ma J."/>
        </authorList>
    </citation>
    <scope>NUCLEOTIDE SEQUENCE [LARGE SCALE GENOMIC DNA]</scope>
    <source>
        <strain evidence="3">JCM 18324</strain>
    </source>
</reference>
<comment type="caution">
    <text evidence="2">The sequence shown here is derived from an EMBL/GenBank/DDBJ whole genome shotgun (WGS) entry which is preliminary data.</text>
</comment>
<keyword evidence="3" id="KW-1185">Reference proteome</keyword>
<feature type="region of interest" description="Disordered" evidence="1">
    <location>
        <begin position="14"/>
        <end position="93"/>
    </location>
</feature>